<dbReference type="EMBL" id="JARKIB010000017">
    <property type="protein sequence ID" value="KAJ7769892.1"/>
    <property type="molecule type" value="Genomic_DNA"/>
</dbReference>
<dbReference type="Proteomes" id="UP001215598">
    <property type="component" value="Unassembled WGS sequence"/>
</dbReference>
<protein>
    <submittedName>
        <fullName evidence="1">Uncharacterized protein</fullName>
    </submittedName>
</protein>
<accession>A0AAD7JQJ0</accession>
<gene>
    <name evidence="1" type="ORF">B0H16DRAFT_235299</name>
</gene>
<comment type="caution">
    <text evidence="1">The sequence shown here is derived from an EMBL/GenBank/DDBJ whole genome shotgun (WGS) entry which is preliminary data.</text>
</comment>
<sequence length="199" mass="22700">MLVYYIPESSRRSIPLLKATKPGPAIVHPLFKIRSAWSYADKFTDTFPRFGDTRTPGTSLYCLQRRLEVFEILANIKFRNLCMSRSKVVRLPSNFKTRNSTPLINFCADSTFFDLRRPSTLLDRRLLSGPSRVIIYHQSTTLVSGAHEPPALKRRSGKLPAPSAGNLKKEYFETFKLYILWFHQRCVDMTAPSSRAGPG</sequence>
<organism evidence="1 2">
    <name type="scientific">Mycena metata</name>
    <dbReference type="NCBI Taxonomy" id="1033252"/>
    <lineage>
        <taxon>Eukaryota</taxon>
        <taxon>Fungi</taxon>
        <taxon>Dikarya</taxon>
        <taxon>Basidiomycota</taxon>
        <taxon>Agaricomycotina</taxon>
        <taxon>Agaricomycetes</taxon>
        <taxon>Agaricomycetidae</taxon>
        <taxon>Agaricales</taxon>
        <taxon>Marasmiineae</taxon>
        <taxon>Mycenaceae</taxon>
        <taxon>Mycena</taxon>
    </lineage>
</organism>
<evidence type="ECO:0000313" key="2">
    <source>
        <dbReference type="Proteomes" id="UP001215598"/>
    </source>
</evidence>
<dbReference type="AlphaFoldDB" id="A0AAD7JQJ0"/>
<name>A0AAD7JQJ0_9AGAR</name>
<evidence type="ECO:0000313" key="1">
    <source>
        <dbReference type="EMBL" id="KAJ7769892.1"/>
    </source>
</evidence>
<reference evidence="1" key="1">
    <citation type="submission" date="2023-03" db="EMBL/GenBank/DDBJ databases">
        <title>Massive genome expansion in bonnet fungi (Mycena s.s.) driven by repeated elements and novel gene families across ecological guilds.</title>
        <authorList>
            <consortium name="Lawrence Berkeley National Laboratory"/>
            <person name="Harder C.B."/>
            <person name="Miyauchi S."/>
            <person name="Viragh M."/>
            <person name="Kuo A."/>
            <person name="Thoen E."/>
            <person name="Andreopoulos B."/>
            <person name="Lu D."/>
            <person name="Skrede I."/>
            <person name="Drula E."/>
            <person name="Henrissat B."/>
            <person name="Morin E."/>
            <person name="Kohler A."/>
            <person name="Barry K."/>
            <person name="LaButti K."/>
            <person name="Morin E."/>
            <person name="Salamov A."/>
            <person name="Lipzen A."/>
            <person name="Mereny Z."/>
            <person name="Hegedus B."/>
            <person name="Baldrian P."/>
            <person name="Stursova M."/>
            <person name="Weitz H."/>
            <person name="Taylor A."/>
            <person name="Grigoriev I.V."/>
            <person name="Nagy L.G."/>
            <person name="Martin F."/>
            <person name="Kauserud H."/>
        </authorList>
    </citation>
    <scope>NUCLEOTIDE SEQUENCE</scope>
    <source>
        <strain evidence="1">CBHHK182m</strain>
    </source>
</reference>
<keyword evidence="2" id="KW-1185">Reference proteome</keyword>
<proteinExistence type="predicted"/>